<dbReference type="EMBL" id="BARU01016095">
    <property type="protein sequence ID" value="GAH58379.1"/>
    <property type="molecule type" value="Genomic_DNA"/>
</dbReference>
<name>X1HX24_9ZZZZ</name>
<dbReference type="AlphaFoldDB" id="X1HX24"/>
<feature type="non-terminal residue" evidence="1">
    <location>
        <position position="37"/>
    </location>
</feature>
<organism evidence="1">
    <name type="scientific">marine sediment metagenome</name>
    <dbReference type="NCBI Taxonomy" id="412755"/>
    <lineage>
        <taxon>unclassified sequences</taxon>
        <taxon>metagenomes</taxon>
        <taxon>ecological metagenomes</taxon>
    </lineage>
</organism>
<reference evidence="1" key="1">
    <citation type="journal article" date="2014" name="Front. Microbiol.">
        <title>High frequency of phylogenetically diverse reductive dehalogenase-homologous genes in deep subseafloor sedimentary metagenomes.</title>
        <authorList>
            <person name="Kawai M."/>
            <person name="Futagami T."/>
            <person name="Toyoda A."/>
            <person name="Takaki Y."/>
            <person name="Nishi S."/>
            <person name="Hori S."/>
            <person name="Arai W."/>
            <person name="Tsubouchi T."/>
            <person name="Morono Y."/>
            <person name="Uchiyama I."/>
            <person name="Ito T."/>
            <person name="Fujiyama A."/>
            <person name="Inagaki F."/>
            <person name="Takami H."/>
        </authorList>
    </citation>
    <scope>NUCLEOTIDE SEQUENCE</scope>
    <source>
        <strain evidence="1">Expedition CK06-06</strain>
    </source>
</reference>
<accession>X1HX24</accession>
<sequence>MLNNSSILIFLKNDKVNLKIEQIRNSRENIINQFNTR</sequence>
<proteinExistence type="predicted"/>
<comment type="caution">
    <text evidence="1">The sequence shown here is derived from an EMBL/GenBank/DDBJ whole genome shotgun (WGS) entry which is preliminary data.</text>
</comment>
<gene>
    <name evidence="1" type="ORF">S03H2_27130</name>
</gene>
<protein>
    <submittedName>
        <fullName evidence="1">Uncharacterized protein</fullName>
    </submittedName>
</protein>
<evidence type="ECO:0000313" key="1">
    <source>
        <dbReference type="EMBL" id="GAH58379.1"/>
    </source>
</evidence>